<proteinExistence type="predicted"/>
<evidence type="ECO:0000313" key="1">
    <source>
        <dbReference type="EMBL" id="KAG5616709.1"/>
    </source>
</evidence>
<dbReference type="EMBL" id="JACXVP010000003">
    <property type="protein sequence ID" value="KAG5616709.1"/>
    <property type="molecule type" value="Genomic_DNA"/>
</dbReference>
<dbReference type="Proteomes" id="UP000824120">
    <property type="component" value="Chromosome 3"/>
</dbReference>
<keyword evidence="2" id="KW-1185">Reference proteome</keyword>
<organism evidence="1 2">
    <name type="scientific">Solanum commersonii</name>
    <name type="common">Commerson's wild potato</name>
    <name type="synonym">Commerson's nightshade</name>
    <dbReference type="NCBI Taxonomy" id="4109"/>
    <lineage>
        <taxon>Eukaryota</taxon>
        <taxon>Viridiplantae</taxon>
        <taxon>Streptophyta</taxon>
        <taxon>Embryophyta</taxon>
        <taxon>Tracheophyta</taxon>
        <taxon>Spermatophyta</taxon>
        <taxon>Magnoliopsida</taxon>
        <taxon>eudicotyledons</taxon>
        <taxon>Gunneridae</taxon>
        <taxon>Pentapetalae</taxon>
        <taxon>asterids</taxon>
        <taxon>lamiids</taxon>
        <taxon>Solanales</taxon>
        <taxon>Solanaceae</taxon>
        <taxon>Solanoideae</taxon>
        <taxon>Solaneae</taxon>
        <taxon>Solanum</taxon>
    </lineage>
</organism>
<gene>
    <name evidence="1" type="ORF">H5410_016533</name>
</gene>
<dbReference type="AlphaFoldDB" id="A0A9J5ZWH9"/>
<protein>
    <submittedName>
        <fullName evidence="1">Uncharacterized protein</fullName>
    </submittedName>
</protein>
<accession>A0A9J5ZWH9</accession>
<evidence type="ECO:0000313" key="2">
    <source>
        <dbReference type="Proteomes" id="UP000824120"/>
    </source>
</evidence>
<comment type="caution">
    <text evidence="1">The sequence shown here is derived from an EMBL/GenBank/DDBJ whole genome shotgun (WGS) entry which is preliminary data.</text>
</comment>
<reference evidence="1 2" key="1">
    <citation type="submission" date="2020-09" db="EMBL/GenBank/DDBJ databases">
        <title>De no assembly of potato wild relative species, Solanum commersonii.</title>
        <authorList>
            <person name="Cho K."/>
        </authorList>
    </citation>
    <scope>NUCLEOTIDE SEQUENCE [LARGE SCALE GENOMIC DNA]</scope>
    <source>
        <strain evidence="1">LZ3.2</strain>
        <tissue evidence="1">Leaf</tissue>
    </source>
</reference>
<name>A0A9J5ZWH9_SOLCO</name>
<sequence>MIWAFKRVKRGIINVKLQELIWSSTRPKVVDQISQLPNALPLRSFISTDQTLVITALSKSTFNYHERYVSYVHYVLGYSISSKIKKSNLIALSRMHIGGKYETPVSF</sequence>